<accession>A0A3N2DBF6</accession>
<keyword evidence="1" id="KW-0812">Transmembrane</keyword>
<dbReference type="AlphaFoldDB" id="A0A3N2DBF6"/>
<organism evidence="2 3">
    <name type="scientific">Salana multivorans</name>
    <dbReference type="NCBI Taxonomy" id="120377"/>
    <lineage>
        <taxon>Bacteria</taxon>
        <taxon>Bacillati</taxon>
        <taxon>Actinomycetota</taxon>
        <taxon>Actinomycetes</taxon>
        <taxon>Micrococcales</taxon>
        <taxon>Beutenbergiaceae</taxon>
        <taxon>Salana</taxon>
    </lineage>
</organism>
<feature type="transmembrane region" description="Helical" evidence="1">
    <location>
        <begin position="79"/>
        <end position="99"/>
    </location>
</feature>
<protein>
    <submittedName>
        <fullName evidence="2">Putative superfamily III holin-X</fullName>
    </submittedName>
</protein>
<proteinExistence type="predicted"/>
<sequence length="137" mass="14238">MSQNPLQPTLGELVSSLTQQMSALVRGEIDLFKAQLMEKGQKFGIAGGLLAGAALLAFFGFGTIIACLVLALAEVLAPWLAALIVAVVLFGIAGALAFVAKKQIDAAGEVKPELAQGLKQDIAIVKEGLSHEHDTAE</sequence>
<comment type="caution">
    <text evidence="2">The sequence shown here is derived from an EMBL/GenBank/DDBJ whole genome shotgun (WGS) entry which is preliminary data.</text>
</comment>
<dbReference type="InterPro" id="IPR009937">
    <property type="entry name" value="Phage_holin_3_6"/>
</dbReference>
<evidence type="ECO:0000313" key="2">
    <source>
        <dbReference type="EMBL" id="ROR97141.1"/>
    </source>
</evidence>
<dbReference type="Proteomes" id="UP000275356">
    <property type="component" value="Unassembled WGS sequence"/>
</dbReference>
<name>A0A3N2DBF6_9MICO</name>
<dbReference type="RefSeq" id="WP_123739229.1">
    <property type="nucleotide sequence ID" value="NZ_CALFQU010000010.1"/>
</dbReference>
<gene>
    <name evidence="2" type="ORF">EDD28_1734</name>
</gene>
<keyword evidence="3" id="KW-1185">Reference proteome</keyword>
<keyword evidence="1" id="KW-1133">Transmembrane helix</keyword>
<dbReference type="Pfam" id="PF07332">
    <property type="entry name" value="Phage_holin_3_6"/>
    <property type="match status" value="1"/>
</dbReference>
<dbReference type="EMBL" id="RKHQ01000001">
    <property type="protein sequence ID" value="ROR97141.1"/>
    <property type="molecule type" value="Genomic_DNA"/>
</dbReference>
<evidence type="ECO:0000256" key="1">
    <source>
        <dbReference type="SAM" id="Phobius"/>
    </source>
</evidence>
<feature type="transmembrane region" description="Helical" evidence="1">
    <location>
        <begin position="43"/>
        <end position="73"/>
    </location>
</feature>
<dbReference type="OrthoDB" id="5147636at2"/>
<keyword evidence="1" id="KW-0472">Membrane</keyword>
<evidence type="ECO:0000313" key="3">
    <source>
        <dbReference type="Proteomes" id="UP000275356"/>
    </source>
</evidence>
<reference evidence="2 3" key="1">
    <citation type="submission" date="2018-11" db="EMBL/GenBank/DDBJ databases">
        <title>Sequencing the genomes of 1000 actinobacteria strains.</title>
        <authorList>
            <person name="Klenk H.-P."/>
        </authorList>
    </citation>
    <scope>NUCLEOTIDE SEQUENCE [LARGE SCALE GENOMIC DNA]</scope>
    <source>
        <strain evidence="2 3">DSM 13521</strain>
    </source>
</reference>